<feature type="domain" description="MIP18 family-like" evidence="11">
    <location>
        <begin position="6"/>
        <end position="75"/>
    </location>
</feature>
<evidence type="ECO:0000256" key="5">
    <source>
        <dbReference type="ARBA" id="ARBA00022840"/>
    </source>
</evidence>
<feature type="compositionally biased region" description="Pro residues" evidence="10">
    <location>
        <begin position="95"/>
        <end position="117"/>
    </location>
</feature>
<dbReference type="InterPro" id="IPR027417">
    <property type="entry name" value="P-loop_NTPase"/>
</dbReference>
<dbReference type="Pfam" id="PF01883">
    <property type="entry name" value="FeS_assembly_P"/>
    <property type="match status" value="1"/>
</dbReference>
<evidence type="ECO:0000256" key="10">
    <source>
        <dbReference type="SAM" id="MobiDB-lite"/>
    </source>
</evidence>
<dbReference type="InterPro" id="IPR034904">
    <property type="entry name" value="FSCA_dom_sf"/>
</dbReference>
<keyword evidence="7 9" id="KW-0411">Iron-sulfur</keyword>
<dbReference type="RefSeq" id="WP_106712369.1">
    <property type="nucleotide sequence ID" value="NZ_PGGO01000013.1"/>
</dbReference>
<dbReference type="InterPro" id="IPR019591">
    <property type="entry name" value="Mrp/NBP35_ATP-bd"/>
</dbReference>
<dbReference type="InterPro" id="IPR002744">
    <property type="entry name" value="MIP18-like"/>
</dbReference>
<dbReference type="HAMAP" id="MF_02040">
    <property type="entry name" value="Mrp_NBP35"/>
    <property type="match status" value="1"/>
</dbReference>
<keyword evidence="4 9" id="KW-0547">Nucleotide-binding</keyword>
<dbReference type="Proteomes" id="UP000241444">
    <property type="component" value="Unassembled WGS sequence"/>
</dbReference>
<sequence>MAGVTKDQVLEQLKTVTGPDFNSNIVELGLVSDIFIADSKVFFSITVPAARAQELEPLRAAAERVVKSMPGVAGAVVALTAEKKGGPTSDDAPPRAVPSPRPTQRPAPAGAVPPPRVPAQGAPAQAAPAQTAHGHGHGAPVKAGVPGVKAIIAVASGKGGVGKSTTAVNLALGLQANGHKVGILDADIYGPSMPRLLGLHGKPEVISGRVLKPMEGYGLKVMSIGFLVEEETPMIWRGPMVMSALTQMLREVQWGDLDVLVVDMPPGTGDAQLTMAQQVPLAGAVIVSTPQDLALIDARKGLNMFKKVDVPLLGIVENMSYFIAPDTGARYDIFGHGGARNEAERLGVPFLGEVPLVMEIRETSDSGKPVVVSNPDGPQAKAYRDIAARVWDQLAMAKGGRTAPAIVFE</sequence>
<feature type="region of interest" description="Disordered" evidence="10">
    <location>
        <begin position="81"/>
        <end position="140"/>
    </location>
</feature>
<organism evidence="12 13">
    <name type="scientific">Phyllobacterium brassicacearum</name>
    <dbReference type="NCBI Taxonomy" id="314235"/>
    <lineage>
        <taxon>Bacteria</taxon>
        <taxon>Pseudomonadati</taxon>
        <taxon>Pseudomonadota</taxon>
        <taxon>Alphaproteobacteria</taxon>
        <taxon>Hyphomicrobiales</taxon>
        <taxon>Phyllobacteriaceae</taxon>
        <taxon>Phyllobacterium</taxon>
    </lineage>
</organism>
<dbReference type="GO" id="GO:0016887">
    <property type="term" value="F:ATP hydrolysis activity"/>
    <property type="evidence" value="ECO:0007669"/>
    <property type="project" value="UniProtKB-UniRule"/>
</dbReference>
<dbReference type="GO" id="GO:0051539">
    <property type="term" value="F:4 iron, 4 sulfur cluster binding"/>
    <property type="evidence" value="ECO:0007669"/>
    <property type="project" value="TreeGrafter"/>
</dbReference>
<evidence type="ECO:0000313" key="13">
    <source>
        <dbReference type="Proteomes" id="UP000241444"/>
    </source>
</evidence>
<feature type="compositionally biased region" description="Low complexity" evidence="10">
    <location>
        <begin position="118"/>
        <end position="133"/>
    </location>
</feature>
<evidence type="ECO:0000256" key="3">
    <source>
        <dbReference type="ARBA" id="ARBA00022723"/>
    </source>
</evidence>
<name>A0A2P7BMG5_9HYPH</name>
<keyword evidence="9" id="KW-0378">Hydrolase</keyword>
<comment type="similarity">
    <text evidence="2">In the C-terminal section; belongs to the Mrp/NBP35 ATP-binding proteins family.</text>
</comment>
<dbReference type="GO" id="GO:0016226">
    <property type="term" value="P:iron-sulfur cluster assembly"/>
    <property type="evidence" value="ECO:0007669"/>
    <property type="project" value="InterPro"/>
</dbReference>
<feature type="binding site" evidence="9">
    <location>
        <begin position="157"/>
        <end position="164"/>
    </location>
    <ligand>
        <name>ATP</name>
        <dbReference type="ChEBI" id="CHEBI:30616"/>
    </ligand>
</feature>
<dbReference type="PANTHER" id="PTHR42961:SF2">
    <property type="entry name" value="IRON-SULFUR PROTEIN NUBPL"/>
    <property type="match status" value="1"/>
</dbReference>
<evidence type="ECO:0000256" key="6">
    <source>
        <dbReference type="ARBA" id="ARBA00023004"/>
    </source>
</evidence>
<keyword evidence="5 9" id="KW-0067">ATP-binding</keyword>
<dbReference type="PANTHER" id="PTHR42961">
    <property type="entry name" value="IRON-SULFUR PROTEIN NUBPL"/>
    <property type="match status" value="1"/>
</dbReference>
<keyword evidence="3 9" id="KW-0479">Metal-binding</keyword>
<evidence type="ECO:0000256" key="2">
    <source>
        <dbReference type="ARBA" id="ARBA00008205"/>
    </source>
</evidence>
<dbReference type="InterPro" id="IPR033756">
    <property type="entry name" value="YlxH/NBP35"/>
</dbReference>
<dbReference type="InterPro" id="IPR044304">
    <property type="entry name" value="NUBPL-like"/>
</dbReference>
<evidence type="ECO:0000256" key="1">
    <source>
        <dbReference type="ARBA" id="ARBA00007352"/>
    </source>
</evidence>
<accession>A0A2P7BMG5</accession>
<evidence type="ECO:0000259" key="11">
    <source>
        <dbReference type="Pfam" id="PF01883"/>
    </source>
</evidence>
<keyword evidence="13" id="KW-1185">Reference proteome</keyword>
<comment type="similarity">
    <text evidence="8 9">Belongs to the Mrp/NBP35 ATP-binding proteins family.</text>
</comment>
<dbReference type="Pfam" id="PF10609">
    <property type="entry name" value="ParA"/>
    <property type="match status" value="1"/>
</dbReference>
<dbReference type="Gene3D" id="3.30.300.130">
    <property type="entry name" value="Fe-S cluster assembly (FSCA)"/>
    <property type="match status" value="1"/>
</dbReference>
<dbReference type="EMBL" id="PGGO01000013">
    <property type="protein sequence ID" value="PSH67653.1"/>
    <property type="molecule type" value="Genomic_DNA"/>
</dbReference>
<comment type="function">
    <text evidence="9">Binds and transfers iron-sulfur (Fe-S) clusters to target apoproteins. Can hydrolyze ATP.</text>
</comment>
<comment type="subunit">
    <text evidence="9">Homodimer.</text>
</comment>
<dbReference type="SUPFAM" id="SSF52540">
    <property type="entry name" value="P-loop containing nucleoside triphosphate hydrolases"/>
    <property type="match status" value="1"/>
</dbReference>
<evidence type="ECO:0000256" key="4">
    <source>
        <dbReference type="ARBA" id="ARBA00022741"/>
    </source>
</evidence>
<dbReference type="CDD" id="cd02037">
    <property type="entry name" value="Mrp_NBP35"/>
    <property type="match status" value="1"/>
</dbReference>
<keyword evidence="6 9" id="KW-0408">Iron</keyword>
<dbReference type="FunFam" id="3.40.50.300:FF:000418">
    <property type="entry name" value="Iron-sulfur cluster carrier protein"/>
    <property type="match status" value="1"/>
</dbReference>
<evidence type="ECO:0000256" key="8">
    <source>
        <dbReference type="ARBA" id="ARBA00024036"/>
    </source>
</evidence>
<dbReference type="GO" id="GO:0005524">
    <property type="term" value="F:ATP binding"/>
    <property type="evidence" value="ECO:0007669"/>
    <property type="project" value="UniProtKB-UniRule"/>
</dbReference>
<dbReference type="SUPFAM" id="SSF117916">
    <property type="entry name" value="Fe-S cluster assembly (FSCA) domain-like"/>
    <property type="match status" value="1"/>
</dbReference>
<dbReference type="GO" id="GO:0140663">
    <property type="term" value="F:ATP-dependent FeS chaperone activity"/>
    <property type="evidence" value="ECO:0007669"/>
    <property type="project" value="InterPro"/>
</dbReference>
<reference evidence="13" key="1">
    <citation type="submission" date="2017-11" db="EMBL/GenBank/DDBJ databases">
        <authorList>
            <person name="Kuznetsova I."/>
            <person name="Sazanova A."/>
            <person name="Chirak E."/>
            <person name="Safronova V."/>
            <person name="Willems A."/>
        </authorList>
    </citation>
    <scope>NUCLEOTIDE SEQUENCE [LARGE SCALE GENOMIC DNA]</scope>
    <source>
        <strain evidence="13">STM 196</strain>
    </source>
</reference>
<evidence type="ECO:0000256" key="7">
    <source>
        <dbReference type="ARBA" id="ARBA00023014"/>
    </source>
</evidence>
<proteinExistence type="inferred from homology"/>
<dbReference type="GO" id="GO:0046872">
    <property type="term" value="F:metal ion binding"/>
    <property type="evidence" value="ECO:0007669"/>
    <property type="project" value="UniProtKB-KW"/>
</dbReference>
<dbReference type="AlphaFoldDB" id="A0A2P7BMG5"/>
<dbReference type="OrthoDB" id="9809679at2"/>
<dbReference type="PROSITE" id="PS01215">
    <property type="entry name" value="MRP"/>
    <property type="match status" value="1"/>
</dbReference>
<dbReference type="Gene3D" id="3.40.50.300">
    <property type="entry name" value="P-loop containing nucleotide triphosphate hydrolases"/>
    <property type="match status" value="1"/>
</dbReference>
<evidence type="ECO:0000313" key="12">
    <source>
        <dbReference type="EMBL" id="PSH67653.1"/>
    </source>
</evidence>
<evidence type="ECO:0000256" key="9">
    <source>
        <dbReference type="HAMAP-Rule" id="MF_02040"/>
    </source>
</evidence>
<gene>
    <name evidence="12" type="ORF">CU102_17360</name>
</gene>
<protein>
    <recommendedName>
        <fullName evidence="9">Iron-sulfur cluster carrier protein</fullName>
    </recommendedName>
</protein>
<dbReference type="InterPro" id="IPR000808">
    <property type="entry name" value="Mrp-like_CS"/>
</dbReference>
<comment type="caution">
    <text evidence="12">The sequence shown here is derived from an EMBL/GenBank/DDBJ whole genome shotgun (WGS) entry which is preliminary data.</text>
</comment>
<comment type="similarity">
    <text evidence="1">In the N-terminal section; belongs to the MIP18 family.</text>
</comment>